<name>A0A0A9ERI0_ARUDO</name>
<organism evidence="1">
    <name type="scientific">Arundo donax</name>
    <name type="common">Giant reed</name>
    <name type="synonym">Donax arundinaceus</name>
    <dbReference type="NCBI Taxonomy" id="35708"/>
    <lineage>
        <taxon>Eukaryota</taxon>
        <taxon>Viridiplantae</taxon>
        <taxon>Streptophyta</taxon>
        <taxon>Embryophyta</taxon>
        <taxon>Tracheophyta</taxon>
        <taxon>Spermatophyta</taxon>
        <taxon>Magnoliopsida</taxon>
        <taxon>Liliopsida</taxon>
        <taxon>Poales</taxon>
        <taxon>Poaceae</taxon>
        <taxon>PACMAD clade</taxon>
        <taxon>Arundinoideae</taxon>
        <taxon>Arundineae</taxon>
        <taxon>Arundo</taxon>
    </lineage>
</organism>
<accession>A0A0A9ERI0</accession>
<dbReference type="EMBL" id="GBRH01199298">
    <property type="protein sequence ID" value="JAD98597.1"/>
    <property type="molecule type" value="Transcribed_RNA"/>
</dbReference>
<reference evidence="1" key="2">
    <citation type="journal article" date="2015" name="Data Brief">
        <title>Shoot transcriptome of the giant reed, Arundo donax.</title>
        <authorList>
            <person name="Barrero R.A."/>
            <person name="Guerrero F.D."/>
            <person name="Moolhuijzen P."/>
            <person name="Goolsby J.A."/>
            <person name="Tidwell J."/>
            <person name="Bellgard S.E."/>
            <person name="Bellgard M.I."/>
        </authorList>
    </citation>
    <scope>NUCLEOTIDE SEQUENCE</scope>
    <source>
        <tissue evidence="1">Shoot tissue taken approximately 20 cm above the soil surface</tissue>
    </source>
</reference>
<proteinExistence type="predicted"/>
<reference evidence="1" key="1">
    <citation type="submission" date="2014-09" db="EMBL/GenBank/DDBJ databases">
        <authorList>
            <person name="Magalhaes I.L.F."/>
            <person name="Oliveira U."/>
            <person name="Santos F.R."/>
            <person name="Vidigal T.H.D.A."/>
            <person name="Brescovit A.D."/>
            <person name="Santos A.J."/>
        </authorList>
    </citation>
    <scope>NUCLEOTIDE SEQUENCE</scope>
    <source>
        <tissue evidence="1">Shoot tissue taken approximately 20 cm above the soil surface</tissue>
    </source>
</reference>
<evidence type="ECO:0000313" key="1">
    <source>
        <dbReference type="EMBL" id="JAD98597.1"/>
    </source>
</evidence>
<protein>
    <submittedName>
        <fullName evidence="1">Uncharacterized protein</fullName>
    </submittedName>
</protein>
<dbReference type="AlphaFoldDB" id="A0A0A9ERI0"/>
<sequence>MCIALFHHVLDVLFHMLSACLNY</sequence>